<dbReference type="EMBL" id="JBGNUJ010000008">
    <property type="protein sequence ID" value="KAL3956991.1"/>
    <property type="molecule type" value="Genomic_DNA"/>
</dbReference>
<evidence type="ECO:0000313" key="2">
    <source>
        <dbReference type="Proteomes" id="UP001638806"/>
    </source>
</evidence>
<name>A0ACC4DL46_PURLI</name>
<dbReference type="Proteomes" id="UP001638806">
    <property type="component" value="Unassembled WGS sequence"/>
</dbReference>
<proteinExistence type="predicted"/>
<comment type="caution">
    <text evidence="1">The sequence shown here is derived from an EMBL/GenBank/DDBJ whole genome shotgun (WGS) entry which is preliminary data.</text>
</comment>
<keyword evidence="2" id="KW-1185">Reference proteome</keyword>
<organism evidence="1 2">
    <name type="scientific">Purpureocillium lilacinum</name>
    <name type="common">Paecilomyces lilacinus</name>
    <dbReference type="NCBI Taxonomy" id="33203"/>
    <lineage>
        <taxon>Eukaryota</taxon>
        <taxon>Fungi</taxon>
        <taxon>Dikarya</taxon>
        <taxon>Ascomycota</taxon>
        <taxon>Pezizomycotina</taxon>
        <taxon>Sordariomycetes</taxon>
        <taxon>Hypocreomycetidae</taxon>
        <taxon>Hypocreales</taxon>
        <taxon>Ophiocordycipitaceae</taxon>
        <taxon>Purpureocillium</taxon>
    </lineage>
</organism>
<protein>
    <submittedName>
        <fullName evidence="1">Uncharacterized protein</fullName>
    </submittedName>
</protein>
<accession>A0ACC4DL46</accession>
<evidence type="ECO:0000313" key="1">
    <source>
        <dbReference type="EMBL" id="KAL3956991.1"/>
    </source>
</evidence>
<sequence>MAKYFGLRGRRLEQAIIWTVILPTYILFGYNNAVAGGLLSLPSFVETFPRIDTLNTTGATKANNSRVQGTVVAIYTLGCFFGCLDCIWLGDRLCLDCIWLGDRLGRKRTIMLGAAGNIVGAILQSTSFSLPQLIVGRFVSGFGYGHVTATAPNWQAECSRAKHRGATVLLESVFISFGLSVAAWVNLGISHASGSVTWRFPLALSTLWSILILLTIPHMPDSPRWLIKKGHEDGARTVLAALADAAPDSADVEESILEMKKSLAMAGEAKFRHVFANGDLRLFHRACLAVAGQVFQQMSGINALAFYQAKIFEDDLGLSATKARIIAGGVFTWQTVCSPIGVLTVDRFGRRKLMLFSAVGMGVCMAVAAGTSSQPNNMAAIGAAAAFIFLFSFFFPIGFLGLTFLYAAEVAPLSYRVPITSLSTGAAWLFNFVVAEITPVGFATIGWRYFIVYASINLFLIYPGVYFFFPETNGRHLEEVDEIFLQSKSIFDTVSVARHLPRATGHFGQTLEEKVHHSGDATSADQTTVSAEHRDPSPSVQGERDDLTLHCRLVSSVMMHSTASSACAALLALASIGSADHSASSPRAPAITTAQGCSSTSIHSVGTQWRFPQRQWRHDSLHRPALWHDRAGRRRRARTSFPRCRTRTETAACMASRQPISLPYGWASKARWCSCPALNSDGEGGVHVAFEKRGLAFRKQDERSTPYVYETLLDAATAGTFGWNLTEQAASEQFGSACPPCPGGGAPVPDAVSEGANGRVRKRQLLGHDLAPDARDQPSADNGTSQEYDRGIRVAMSATAHTGHLRFDFEQGDAHEPYQPFVVVQASRLNWTGHVEIDPRRREVSGSNTQRQDYALGPDRPTSFRGYFVSRFSAPFSSHGIARGNETEHGKRLAKGKNMAAYVTFDRSVRRVEVRTGVSFVSVEQARRNLDLEIPDGKSFESTVQKTKSAWLEKLGRVDISGVNKTNADHDARTIFYTGLFHALQYPSDFSEPTSSAKHGGKRRFYSGYTDSVHEEGDSYYQSWSIWDTYRAEHSLLTLFAPERVDSMMRSLLRIFDWSGRLPIWANVVETNIMIATNADAVLANALARGFRGFDVAKAWQAVRKNAYEPPERDTELLYYDREPDTPHEARAGLTSYMRHGWVDNDGWAEAGSRTLDFAFNDHAAAAVASHAGDNASAKELYARSGNYAHLWNNATEFMQSRNANGSFANDEWGWTEGDKWVYTFDVMHDVLGLAGLFRHGKAGMKRKLDEHFAGGHNMHSNEPSHHVPYLYATLGYPADTADKVREIAWREYNATAAGLSGNEDLGQMSAWYVLSALGFYPVNPASDEYIIGTPFFDRVTIRVPAVPGGPAEHELVLSAPGAGTGGKAYINGLKLDGKAVERPPRSMATEWQALGTVAYVDTGAVFGSADYTTIVLNHGFGFHGAIMSPMEPFAAKHNARLVIVNRRDHPGSAPYIEVELALLRHMDGLSPQEACSPLDAFMRDRALELYEFVCAWAHQAGIPSASGPTGGIVLASWSMGASWLMALLSSIASSTSRDAPFASLGYLSPSDAYAPLLDEDIPPPDRPSTVLSWISGYYSHDGAVDGLERRTSSTSPTPTLGRMTPEQLQGVFTASAAGEDGPDTLHLRLSEVTGASALFRHRVLFHNGSHAMRPNHWAALPIRHVACNRSVWHMPWCAAALRRELDEAKDDTRRVRDVEIVTLMGANHFVGCVRFAIRPTALTTRQAHWDEPYRLMHLLHWEGSSSPH</sequence>
<reference evidence="1" key="1">
    <citation type="submission" date="2024-12" db="EMBL/GenBank/DDBJ databases">
        <title>Comparative genomics and development of molecular markers within Purpureocillium lilacinum and among Purpureocillium species.</title>
        <authorList>
            <person name="Yeh Z.-Y."/>
            <person name="Ni N.-T."/>
            <person name="Lo P.-H."/>
            <person name="Mushyakhwo K."/>
            <person name="Lin C.-F."/>
            <person name="Nai Y.-S."/>
        </authorList>
    </citation>
    <scope>NUCLEOTIDE SEQUENCE</scope>
    <source>
        <strain evidence="1">NCHU-NPUST-175</strain>
    </source>
</reference>
<gene>
    <name evidence="1" type="ORF">ACCO45_009837</name>
</gene>